<evidence type="ECO:0000256" key="1">
    <source>
        <dbReference type="ARBA" id="ARBA00004123"/>
    </source>
</evidence>
<feature type="compositionally biased region" description="Polar residues" evidence="8">
    <location>
        <begin position="324"/>
        <end position="343"/>
    </location>
</feature>
<evidence type="ECO:0000313" key="10">
    <source>
        <dbReference type="EMBL" id="VDN11971.1"/>
    </source>
</evidence>
<gene>
    <name evidence="10" type="ORF">DILT_LOCUS7802</name>
</gene>
<dbReference type="Proteomes" id="UP000281553">
    <property type="component" value="Unassembled WGS sequence"/>
</dbReference>
<dbReference type="GO" id="GO:0045944">
    <property type="term" value="P:positive regulation of transcription by RNA polymerase II"/>
    <property type="evidence" value="ECO:0007669"/>
    <property type="project" value="TreeGrafter"/>
</dbReference>
<dbReference type="PANTHER" id="PTHR48249">
    <property type="entry name" value="MEDIATOR OF RNA POLYMERASE II TRANSCRIPTION SUBUNIT 13"/>
    <property type="match status" value="1"/>
</dbReference>
<dbReference type="InterPro" id="IPR051139">
    <property type="entry name" value="Mediator_complx_sub13"/>
</dbReference>
<feature type="compositionally biased region" description="Polar residues" evidence="8">
    <location>
        <begin position="275"/>
        <end position="288"/>
    </location>
</feature>
<dbReference type="Pfam" id="PF11597">
    <property type="entry name" value="Med13_N"/>
    <property type="match status" value="1"/>
</dbReference>
<dbReference type="GO" id="GO:0016592">
    <property type="term" value="C:mediator complex"/>
    <property type="evidence" value="ECO:0007669"/>
    <property type="project" value="TreeGrafter"/>
</dbReference>
<dbReference type="OrthoDB" id="103819at2759"/>
<name>A0A3P7M0W5_DIBLA</name>
<evidence type="ECO:0000256" key="7">
    <source>
        <dbReference type="ARBA" id="ARBA00023242"/>
    </source>
</evidence>
<evidence type="ECO:0000256" key="8">
    <source>
        <dbReference type="SAM" id="MobiDB-lite"/>
    </source>
</evidence>
<evidence type="ECO:0000259" key="9">
    <source>
        <dbReference type="Pfam" id="PF11597"/>
    </source>
</evidence>
<comment type="subcellular location">
    <subcellularLocation>
        <location evidence="1">Nucleus</location>
    </subcellularLocation>
</comment>
<dbReference type="EMBL" id="UYRU01052671">
    <property type="protein sequence ID" value="VDN11971.1"/>
    <property type="molecule type" value="Genomic_DNA"/>
</dbReference>
<evidence type="ECO:0000256" key="4">
    <source>
        <dbReference type="ARBA" id="ARBA00022491"/>
    </source>
</evidence>
<keyword evidence="7" id="KW-0539">Nucleus</keyword>
<accession>A0A3P7M0W5</accession>
<organism evidence="10 11">
    <name type="scientific">Dibothriocephalus latus</name>
    <name type="common">Fish tapeworm</name>
    <name type="synonym">Diphyllobothrium latum</name>
    <dbReference type="NCBI Taxonomy" id="60516"/>
    <lineage>
        <taxon>Eukaryota</taxon>
        <taxon>Metazoa</taxon>
        <taxon>Spiralia</taxon>
        <taxon>Lophotrochozoa</taxon>
        <taxon>Platyhelminthes</taxon>
        <taxon>Cestoda</taxon>
        <taxon>Eucestoda</taxon>
        <taxon>Diphyllobothriidea</taxon>
        <taxon>Diphyllobothriidae</taxon>
        <taxon>Dibothriocephalus</taxon>
    </lineage>
</organism>
<protein>
    <recommendedName>
        <fullName evidence="3">Mediator of RNA polymerase II transcription subunit 13</fullName>
    </recommendedName>
</protein>
<feature type="compositionally biased region" description="Low complexity" evidence="8">
    <location>
        <begin position="292"/>
        <end position="302"/>
    </location>
</feature>
<sequence length="395" mass="44849">MCAANQYSGMDGRSLENSYTNIFALTDLSGIHYRKYVLKEEKTYGIYEDPVLASYSNCLKQNLMCAWVRTKKEKSEPQKPYFFSNFTRELWVFWYGSGDTSSWESCISPDLEKVSDGNWKKGLSYETRCILFKALHNVLERCLLSKGFIRLGLWFLQPCSSLYNRDKVQYSINFSFFLHGESTVCSSLDIRQFPKVKVLNSRIFSLCFKSKQRVSVILSPYGISARLVVPSVGAKEPSSSQLDNWIKFYPMRFDGCDFNPLNYYLGSTGNNEFLTPTKSSPQQFTKNESGTKKSPNPSSSSEKLPKFVDVLLEVLESLLSDGGNRNSLPSHASDSVPPTSEHVSQPPLEPNVLGRFANFPHVGKMSSQPRLPLAKLPSARRRRHLADRALRRALR</sequence>
<keyword evidence="5" id="KW-0805">Transcription regulation</keyword>
<feature type="non-terminal residue" evidence="10">
    <location>
        <position position="395"/>
    </location>
</feature>
<evidence type="ECO:0000256" key="5">
    <source>
        <dbReference type="ARBA" id="ARBA00023015"/>
    </source>
</evidence>
<feature type="domain" description="Mediator complex subunit Med13 N-terminal" evidence="9">
    <location>
        <begin position="14"/>
        <end position="234"/>
    </location>
</feature>
<feature type="region of interest" description="Disordered" evidence="8">
    <location>
        <begin position="322"/>
        <end position="352"/>
    </location>
</feature>
<evidence type="ECO:0000313" key="11">
    <source>
        <dbReference type="Proteomes" id="UP000281553"/>
    </source>
</evidence>
<dbReference type="InterPro" id="IPR021643">
    <property type="entry name" value="Mediator_Med13_N"/>
</dbReference>
<evidence type="ECO:0000256" key="3">
    <source>
        <dbReference type="ARBA" id="ARBA00019618"/>
    </source>
</evidence>
<keyword evidence="6" id="KW-0804">Transcription</keyword>
<feature type="region of interest" description="Disordered" evidence="8">
    <location>
        <begin position="275"/>
        <end position="303"/>
    </location>
</feature>
<keyword evidence="4" id="KW-0678">Repressor</keyword>
<comment type="similarity">
    <text evidence="2">Belongs to the Mediator complex subunit 13 family.</text>
</comment>
<evidence type="ECO:0000256" key="6">
    <source>
        <dbReference type="ARBA" id="ARBA00023163"/>
    </source>
</evidence>
<keyword evidence="11" id="KW-1185">Reference proteome</keyword>
<evidence type="ECO:0000256" key="2">
    <source>
        <dbReference type="ARBA" id="ARBA00009354"/>
    </source>
</evidence>
<reference evidence="10 11" key="1">
    <citation type="submission" date="2018-11" db="EMBL/GenBank/DDBJ databases">
        <authorList>
            <consortium name="Pathogen Informatics"/>
        </authorList>
    </citation>
    <scope>NUCLEOTIDE SEQUENCE [LARGE SCALE GENOMIC DNA]</scope>
</reference>
<dbReference type="AlphaFoldDB" id="A0A3P7M0W5"/>
<proteinExistence type="inferred from homology"/>
<dbReference type="PANTHER" id="PTHR48249:SF3">
    <property type="entry name" value="MEDIATOR OF RNA POLYMERASE II TRANSCRIPTION SUBUNIT 13"/>
    <property type="match status" value="1"/>
</dbReference>
<dbReference type="GO" id="GO:0003713">
    <property type="term" value="F:transcription coactivator activity"/>
    <property type="evidence" value="ECO:0007669"/>
    <property type="project" value="TreeGrafter"/>
</dbReference>